<accession>A0A1C4Z7E8</accession>
<evidence type="ECO:0008006" key="3">
    <source>
        <dbReference type="Google" id="ProtNLM"/>
    </source>
</evidence>
<organism evidence="1 2">
    <name type="scientific">Micromonospora matsumotoense</name>
    <dbReference type="NCBI Taxonomy" id="121616"/>
    <lineage>
        <taxon>Bacteria</taxon>
        <taxon>Bacillati</taxon>
        <taxon>Actinomycetota</taxon>
        <taxon>Actinomycetes</taxon>
        <taxon>Micromonosporales</taxon>
        <taxon>Micromonosporaceae</taxon>
        <taxon>Micromonospora</taxon>
    </lineage>
</organism>
<dbReference type="AlphaFoldDB" id="A0A1C4Z7E8"/>
<dbReference type="EMBL" id="FMCU01000008">
    <property type="protein sequence ID" value="SCF28591.1"/>
    <property type="molecule type" value="Genomic_DNA"/>
</dbReference>
<protein>
    <recommendedName>
        <fullName evidence="3">Glutathionylspermidine synthase</fullName>
    </recommendedName>
</protein>
<dbReference type="Proteomes" id="UP000198797">
    <property type="component" value="Unassembled WGS sequence"/>
</dbReference>
<gene>
    <name evidence="1" type="ORF">GA0070216_108206</name>
</gene>
<sequence>MPTHAAVPAGRALTVGYLEHLARLGVDPAELTARAVESSRLAVAYRGRFLPSPVFLEPGESTRLGEDLLLAHQLLADLPDRMFDGDRAAFGRALGLAEPQIDLVRRAPTGPLTALARADLYRTTEGFKLLELNITSALGGFENADINRAMLAHPALSDYVAARGLTYHDTFRAIADTMRHELGDRAAGRRPVIALADWPESFTSYEPRLHVMAGLFDELGVDAIPCHVGQFVESDGFLTVHGRAVDLVFRFFLLEEIVTRQDLALVEPVMSAVERGTVVLFSRIDVELYGNKGALAMLSDDRNAGLFTGAEQDFLRRLLPWTRYVRARATDPQGEVVDLMAYATAHQRDLILKPIMLHGGSGIVPGWRVDAAEWAARLAAVLDGPWVLQQRVRPAPEPFPVAGGDGRHDLYLNWGAFVADPKAAGGGGYAGCIVRGTVDAEVGVVSMGAGALVGCCFHPEGAGG</sequence>
<evidence type="ECO:0000313" key="2">
    <source>
        <dbReference type="Proteomes" id="UP000198797"/>
    </source>
</evidence>
<evidence type="ECO:0000313" key="1">
    <source>
        <dbReference type="EMBL" id="SCF28591.1"/>
    </source>
</evidence>
<dbReference type="STRING" id="121616.GA0070216_108206"/>
<proteinExistence type="predicted"/>
<dbReference type="OrthoDB" id="8041036at2"/>
<dbReference type="SUPFAM" id="SSF56059">
    <property type="entry name" value="Glutathione synthetase ATP-binding domain-like"/>
    <property type="match status" value="1"/>
</dbReference>
<dbReference type="RefSeq" id="WP_091247294.1">
    <property type="nucleotide sequence ID" value="NZ_FMCU01000008.1"/>
</dbReference>
<name>A0A1C4Z7E8_9ACTN</name>
<keyword evidence="2" id="KW-1185">Reference proteome</keyword>
<reference evidence="2" key="1">
    <citation type="submission" date="2016-06" db="EMBL/GenBank/DDBJ databases">
        <authorList>
            <person name="Varghese N."/>
            <person name="Submissions Spin"/>
        </authorList>
    </citation>
    <scope>NUCLEOTIDE SEQUENCE [LARGE SCALE GENOMIC DNA]</scope>
    <source>
        <strain evidence="2">DSM 44100</strain>
    </source>
</reference>